<dbReference type="AlphaFoldDB" id="D6RQ35"/>
<feature type="region of interest" description="Disordered" evidence="1">
    <location>
        <begin position="1"/>
        <end position="20"/>
    </location>
</feature>
<dbReference type="GeneID" id="9378369"/>
<dbReference type="InParanoid" id="D6RQ35"/>
<accession>D6RQ35</accession>
<sequence>MTRDRAAHFHPTSSIHPDSIQYKASHRAAWIGVPQLQRQGASHAAENHSPPTNITPAHRRDPQRGNSNEEKRSQFETLRKGKKQGSGFSTRQMMMVLEVRSTSCEVKRGDVKRWVE</sequence>
<evidence type="ECO:0000256" key="1">
    <source>
        <dbReference type="SAM" id="MobiDB-lite"/>
    </source>
</evidence>
<feature type="compositionally biased region" description="Basic and acidic residues" evidence="1">
    <location>
        <begin position="58"/>
        <end position="79"/>
    </location>
</feature>
<name>D6RQ35_COPC7</name>
<dbReference type="KEGG" id="cci:CC1G_15356"/>
<reference evidence="2 3" key="1">
    <citation type="journal article" date="2010" name="Proc. Natl. Acad. Sci. U.S.A.">
        <title>Insights into evolution of multicellular fungi from the assembled chromosomes of the mushroom Coprinopsis cinerea (Coprinus cinereus).</title>
        <authorList>
            <person name="Stajich J.E."/>
            <person name="Wilke S.K."/>
            <person name="Ahren D."/>
            <person name="Au C.H."/>
            <person name="Birren B.W."/>
            <person name="Borodovsky M."/>
            <person name="Burns C."/>
            <person name="Canback B."/>
            <person name="Casselton L.A."/>
            <person name="Cheng C.K."/>
            <person name="Deng J."/>
            <person name="Dietrich F.S."/>
            <person name="Fargo D.C."/>
            <person name="Farman M.L."/>
            <person name="Gathman A.C."/>
            <person name="Goldberg J."/>
            <person name="Guigo R."/>
            <person name="Hoegger P.J."/>
            <person name="Hooker J.B."/>
            <person name="Huggins A."/>
            <person name="James T.Y."/>
            <person name="Kamada T."/>
            <person name="Kilaru S."/>
            <person name="Kodira C."/>
            <person name="Kues U."/>
            <person name="Kupfer D."/>
            <person name="Kwan H.S."/>
            <person name="Lomsadze A."/>
            <person name="Li W."/>
            <person name="Lilly W.W."/>
            <person name="Ma L.J."/>
            <person name="Mackey A.J."/>
            <person name="Manning G."/>
            <person name="Martin F."/>
            <person name="Muraguchi H."/>
            <person name="Natvig D.O."/>
            <person name="Palmerini H."/>
            <person name="Ramesh M.A."/>
            <person name="Rehmeyer C.J."/>
            <person name="Roe B.A."/>
            <person name="Shenoy N."/>
            <person name="Stanke M."/>
            <person name="Ter-Hovhannisyan V."/>
            <person name="Tunlid A."/>
            <person name="Velagapudi R."/>
            <person name="Vision T.J."/>
            <person name="Zeng Q."/>
            <person name="Zolan M.E."/>
            <person name="Pukkila P.J."/>
        </authorList>
    </citation>
    <scope>NUCLEOTIDE SEQUENCE [LARGE SCALE GENOMIC DNA]</scope>
    <source>
        <strain evidence="3">Okayama-7 / 130 / ATCC MYA-4618 / FGSC 9003</strain>
    </source>
</reference>
<feature type="region of interest" description="Disordered" evidence="1">
    <location>
        <begin position="31"/>
        <end position="91"/>
    </location>
</feature>
<proteinExistence type="predicted"/>
<gene>
    <name evidence="2" type="ORF">CC1G_15356</name>
</gene>
<protein>
    <submittedName>
        <fullName evidence="2">Uncharacterized protein</fullName>
    </submittedName>
</protein>
<dbReference type="RefSeq" id="XP_002910449.1">
    <property type="nucleotide sequence ID" value="XM_002910403.1"/>
</dbReference>
<dbReference type="VEuPathDB" id="FungiDB:CC1G_15356"/>
<organism evidence="2 3">
    <name type="scientific">Coprinopsis cinerea (strain Okayama-7 / 130 / ATCC MYA-4618 / FGSC 9003)</name>
    <name type="common">Inky cap fungus</name>
    <name type="synonym">Hormographiella aspergillata</name>
    <dbReference type="NCBI Taxonomy" id="240176"/>
    <lineage>
        <taxon>Eukaryota</taxon>
        <taxon>Fungi</taxon>
        <taxon>Dikarya</taxon>
        <taxon>Basidiomycota</taxon>
        <taxon>Agaricomycotina</taxon>
        <taxon>Agaricomycetes</taxon>
        <taxon>Agaricomycetidae</taxon>
        <taxon>Agaricales</taxon>
        <taxon>Agaricineae</taxon>
        <taxon>Psathyrellaceae</taxon>
        <taxon>Coprinopsis</taxon>
    </lineage>
</organism>
<dbReference type="Proteomes" id="UP000001861">
    <property type="component" value="Unassembled WGS sequence"/>
</dbReference>
<dbReference type="HOGENOM" id="CLU_2096758_0_0_1"/>
<evidence type="ECO:0000313" key="3">
    <source>
        <dbReference type="Proteomes" id="UP000001861"/>
    </source>
</evidence>
<dbReference type="EMBL" id="AACS02000010">
    <property type="protein sequence ID" value="EFI26955.1"/>
    <property type="molecule type" value="Genomic_DNA"/>
</dbReference>
<comment type="caution">
    <text evidence="2">The sequence shown here is derived from an EMBL/GenBank/DDBJ whole genome shotgun (WGS) entry which is preliminary data.</text>
</comment>
<keyword evidence="3" id="KW-1185">Reference proteome</keyword>
<evidence type="ECO:0000313" key="2">
    <source>
        <dbReference type="EMBL" id="EFI26955.1"/>
    </source>
</evidence>